<sequence>MAITRARHVLPIPRLQPSLASLTTSFSSSSSSSQPHLPSLSNQNPPSEPLISSVVSILTSQRSKSRWNFLKSLHPTGFSPAEFSQIALRIKNNPHLALRFFHWSQHNSLCNHNLFSYSTIIHILARSRRFKTLAQTLIQTAIRSHESNGHDLFKTLTKTYSLCDSAPFVFDLLIRACLHTNAIDRAVEIARFLRFRGIYPTAATCNSVIRSAARSRGSAAGLAIYREVFGLDGEKTADSRVRIPPNAQTFNTLMLSFYREQDMEGIAEIRSEMEKFGCQLNVFTYSVLIAATCDGGKMEEAVSLWDEMRNKQIEPDIMAYNTLIGGFCEMGEIENAEALFREIEFGEIEPTCATFEHLIRGYCKIGDVDSALLLYKDMCRRDFRPEALTVDAVVRELCWTNRVVEGLGFLRDVKRRGVISPSRVSYEFLIKGFCDAGEMEEALKIQAEMVGRGFAPDLETYSSFVEGYGKQGDIEKAMRLKDEMFELETFHPLTLPLTPDSHKRFLDRFTPLIRCKGNVYKPTGHFKEAPWVLLSRKKDRRKFSLPYIQLCEALPWSPSGGKYQMPEF</sequence>
<keyword evidence="2" id="KW-1185">Reference proteome</keyword>
<accession>A0ACC2KTX7</accession>
<evidence type="ECO:0000313" key="1">
    <source>
        <dbReference type="EMBL" id="KAJ8624616.1"/>
    </source>
</evidence>
<dbReference type="Proteomes" id="UP001234297">
    <property type="component" value="Chromosome 11"/>
</dbReference>
<gene>
    <name evidence="1" type="ORF">MRB53_033146</name>
</gene>
<comment type="caution">
    <text evidence="1">The sequence shown here is derived from an EMBL/GenBank/DDBJ whole genome shotgun (WGS) entry which is preliminary data.</text>
</comment>
<evidence type="ECO:0000313" key="2">
    <source>
        <dbReference type="Proteomes" id="UP001234297"/>
    </source>
</evidence>
<name>A0ACC2KTX7_PERAE</name>
<proteinExistence type="predicted"/>
<reference evidence="1 2" key="1">
    <citation type="journal article" date="2022" name="Hortic Res">
        <title>A haplotype resolved chromosomal level avocado genome allows analysis of novel avocado genes.</title>
        <authorList>
            <person name="Nath O."/>
            <person name="Fletcher S.J."/>
            <person name="Hayward A."/>
            <person name="Shaw L.M."/>
            <person name="Masouleh A.K."/>
            <person name="Furtado A."/>
            <person name="Henry R.J."/>
            <person name="Mitter N."/>
        </authorList>
    </citation>
    <scope>NUCLEOTIDE SEQUENCE [LARGE SCALE GENOMIC DNA]</scope>
    <source>
        <strain evidence="2">cv. Hass</strain>
    </source>
</reference>
<organism evidence="1 2">
    <name type="scientific">Persea americana</name>
    <name type="common">Avocado</name>
    <dbReference type="NCBI Taxonomy" id="3435"/>
    <lineage>
        <taxon>Eukaryota</taxon>
        <taxon>Viridiplantae</taxon>
        <taxon>Streptophyta</taxon>
        <taxon>Embryophyta</taxon>
        <taxon>Tracheophyta</taxon>
        <taxon>Spermatophyta</taxon>
        <taxon>Magnoliopsida</taxon>
        <taxon>Magnoliidae</taxon>
        <taxon>Laurales</taxon>
        <taxon>Lauraceae</taxon>
        <taxon>Persea</taxon>
    </lineage>
</organism>
<dbReference type="EMBL" id="CM056819">
    <property type="protein sequence ID" value="KAJ8624616.1"/>
    <property type="molecule type" value="Genomic_DNA"/>
</dbReference>
<protein>
    <submittedName>
        <fullName evidence="1">Uncharacterized protein</fullName>
    </submittedName>
</protein>